<evidence type="ECO:0000256" key="1">
    <source>
        <dbReference type="ARBA" id="ARBA00001947"/>
    </source>
</evidence>
<dbReference type="OrthoDB" id="2214at2759"/>
<comment type="cofactor">
    <cofactor evidence="1">
        <name>Zn(2+)</name>
        <dbReference type="ChEBI" id="CHEBI:29105"/>
    </cofactor>
</comment>
<dbReference type="Proteomes" id="UP000288716">
    <property type="component" value="Unassembled WGS sequence"/>
</dbReference>
<comment type="similarity">
    <text evidence="2">Belongs to the peptidase M28 family. M28B subfamily.</text>
</comment>
<dbReference type="AlphaFoldDB" id="A0A443SJV1"/>
<dbReference type="PROSITE" id="PS00018">
    <property type="entry name" value="EF_HAND_1"/>
    <property type="match status" value="1"/>
</dbReference>
<dbReference type="Gene3D" id="3.40.630.10">
    <property type="entry name" value="Zn peptidases"/>
    <property type="match status" value="1"/>
</dbReference>
<dbReference type="EMBL" id="NCKV01001787">
    <property type="protein sequence ID" value="RWS27783.1"/>
    <property type="molecule type" value="Genomic_DNA"/>
</dbReference>
<dbReference type="SUPFAM" id="SSF53187">
    <property type="entry name" value="Zn-dependent exopeptidases"/>
    <property type="match status" value="1"/>
</dbReference>
<dbReference type="PANTHER" id="PTHR12147:SF26">
    <property type="entry name" value="PEPTIDASE M28 DOMAIN-CONTAINING PROTEIN"/>
    <property type="match status" value="1"/>
</dbReference>
<comment type="caution">
    <text evidence="4">The sequence shown here is derived from an EMBL/GenBank/DDBJ whole genome shotgun (WGS) entry which is preliminary data.</text>
</comment>
<dbReference type="GO" id="GO:0006508">
    <property type="term" value="P:proteolysis"/>
    <property type="evidence" value="ECO:0007669"/>
    <property type="project" value="InterPro"/>
</dbReference>
<reference evidence="4 5" key="1">
    <citation type="journal article" date="2018" name="Gigascience">
        <title>Genomes of trombidid mites reveal novel predicted allergens and laterally-transferred genes associated with secondary metabolism.</title>
        <authorList>
            <person name="Dong X."/>
            <person name="Chaisiri K."/>
            <person name="Xia D."/>
            <person name="Armstrong S.D."/>
            <person name="Fang Y."/>
            <person name="Donnelly M.J."/>
            <person name="Kadowaki T."/>
            <person name="McGarry J.W."/>
            <person name="Darby A.C."/>
            <person name="Makepeace B.L."/>
        </authorList>
    </citation>
    <scope>NUCLEOTIDE SEQUENCE [LARGE SCALE GENOMIC DNA]</scope>
    <source>
        <strain evidence="4">UoL-UT</strain>
    </source>
</reference>
<keyword evidence="5" id="KW-1185">Reference proteome</keyword>
<dbReference type="STRING" id="299467.A0A443SJV1"/>
<dbReference type="GO" id="GO:0008235">
    <property type="term" value="F:metalloexopeptidase activity"/>
    <property type="evidence" value="ECO:0007669"/>
    <property type="project" value="InterPro"/>
</dbReference>
<evidence type="ECO:0000259" key="3">
    <source>
        <dbReference type="Pfam" id="PF04389"/>
    </source>
</evidence>
<sequence length="345" mass="39455">MDIETYANLYDLFVGGTNVMILRKMLEDHFTFPRSTVQARQQTMDFIFERLSLYTLETKKQKFKARTDDGTAIEGTNVIGVIPGKNRGEPENGVIVIGAHYDSHENSAGVDDNGSGIVALLEVCRILSPKMNKFNNTIIFVAFDLEKRGILGSLAFVNQYLIPTEISRKRANFIGAYILDMVLNFDPSVRSQTVPFDVGTAIPDAMAYLKEGNYKGDFLSVWSRRVIDWDLWYPFQKAWMKEDEFSEHKLVIIDPPIPRAPVLLSNWRYRSFLRGDHAAFWSHKHFAFKDSLRAVLLTDTGSWRGYMRVCFHEFCDDRTHITTDNLEFLRHVVDSLSAAVAFLGE</sequence>
<dbReference type="InterPro" id="IPR007484">
    <property type="entry name" value="Peptidase_M28"/>
</dbReference>
<gene>
    <name evidence="4" type="ORF">B4U80_08033</name>
</gene>
<dbReference type="Pfam" id="PF04389">
    <property type="entry name" value="Peptidase_M28"/>
    <property type="match status" value="1"/>
</dbReference>
<evidence type="ECO:0000256" key="2">
    <source>
        <dbReference type="ARBA" id="ARBA00005634"/>
    </source>
</evidence>
<dbReference type="VEuPathDB" id="VectorBase:LDEU004259"/>
<dbReference type="PANTHER" id="PTHR12147">
    <property type="entry name" value="METALLOPEPTIDASE M28 FAMILY MEMBER"/>
    <property type="match status" value="1"/>
</dbReference>
<dbReference type="InterPro" id="IPR018247">
    <property type="entry name" value="EF_Hand_1_Ca_BS"/>
</dbReference>
<protein>
    <recommendedName>
        <fullName evidence="3">Peptidase M28 domain-containing protein</fullName>
    </recommendedName>
</protein>
<evidence type="ECO:0000313" key="4">
    <source>
        <dbReference type="EMBL" id="RWS27783.1"/>
    </source>
</evidence>
<organism evidence="4 5">
    <name type="scientific">Leptotrombidium deliense</name>
    <dbReference type="NCBI Taxonomy" id="299467"/>
    <lineage>
        <taxon>Eukaryota</taxon>
        <taxon>Metazoa</taxon>
        <taxon>Ecdysozoa</taxon>
        <taxon>Arthropoda</taxon>
        <taxon>Chelicerata</taxon>
        <taxon>Arachnida</taxon>
        <taxon>Acari</taxon>
        <taxon>Acariformes</taxon>
        <taxon>Trombidiformes</taxon>
        <taxon>Prostigmata</taxon>
        <taxon>Anystina</taxon>
        <taxon>Parasitengona</taxon>
        <taxon>Trombiculoidea</taxon>
        <taxon>Trombiculidae</taxon>
        <taxon>Leptotrombidium</taxon>
    </lineage>
</organism>
<name>A0A443SJV1_9ACAR</name>
<evidence type="ECO:0000313" key="5">
    <source>
        <dbReference type="Proteomes" id="UP000288716"/>
    </source>
</evidence>
<proteinExistence type="inferred from homology"/>
<feature type="domain" description="Peptidase M28" evidence="3">
    <location>
        <begin position="77"/>
        <end position="187"/>
    </location>
</feature>
<accession>A0A443SJV1</accession>
<dbReference type="InterPro" id="IPR045175">
    <property type="entry name" value="M28_fam"/>
</dbReference>